<sequence>MHIRLENLSVNRLGPIASIKWQFKDVNLIYGKNEQGKTFLVEYLLSSLFKNHSKTRPLTDSGQINISGLAENVMRFDPKSRKKIEDYLYPDDKPVDLSRLLVVKAGVTKFSSDSEKGVTKTVLKDYLSDQRVLDLILNQIPSNIQKSSWENGQLIPGQQSGDCRTYNNYIIELQKIDELLAEVDEKYTMGEIMIEKHQLEEVDGLLQVQEQARRYSAYQKNSRIKALSEELKQLPQTELDAIKKINNDVQRLKKQIQKDKDQINALELKCIHYHWLETAIAECEKRPEALSLKSDLFFTILGVVLIVTTVGLAFLQLPWGALAAGLLALLFFILISRRYRLMVQQRDDIAEINRIFAGYQKRFGQKAQAITDLKSKHAVLQPEYYALEQIKSQSIVNQRELDHLEQELEARLSVYCAHTPDHDDPDERINALQKKRDQLEEAHKNENIALAALGVEPEDYFSGPVDIQYDRELFNKLNHQKNELVSSINKKETSLLALKQRICDFTSSDINSEWDKIINDLRVHRDKTSQLKKEIMAKIGSGAVITKVIQEIQDREDEGIAKALAADTICEPIKALTQTYQGIEMDGDDIIVFSENERFPVHHLSTGAQEQILLALRIGIAAHYLQDKKMFLILDDAFQHSDWQRREWMVDQMAYLASIGWQIIYFAMDDHIKGLFEERIKPRFMDRYVMFELAK</sequence>
<dbReference type="InterPro" id="IPR027417">
    <property type="entry name" value="P-loop_NTPase"/>
</dbReference>
<evidence type="ECO:0000313" key="4">
    <source>
        <dbReference type="Proteomes" id="UP000195514"/>
    </source>
</evidence>
<keyword evidence="1" id="KW-0175">Coiled coil</keyword>
<feature type="transmembrane region" description="Helical" evidence="2">
    <location>
        <begin position="296"/>
        <end position="313"/>
    </location>
</feature>
<dbReference type="Proteomes" id="UP000195514">
    <property type="component" value="Chromosome I"/>
</dbReference>
<dbReference type="AlphaFoldDB" id="A0A1Y6K602"/>
<dbReference type="KEGG" id="abat:CFX1CAM_2056"/>
<keyword evidence="2" id="KW-1133">Transmembrane helix</keyword>
<reference evidence="4" key="1">
    <citation type="submission" date="2017-05" db="EMBL/GenBank/DDBJ databases">
        <authorList>
            <person name="Kirkegaard R."/>
            <person name="Mcilroy J S."/>
        </authorList>
    </citation>
    <scope>NUCLEOTIDE SEQUENCE [LARGE SCALE GENOMIC DNA]</scope>
</reference>
<dbReference type="SUPFAM" id="SSF52540">
    <property type="entry name" value="P-loop containing nucleoside triphosphate hydrolases"/>
    <property type="match status" value="1"/>
</dbReference>
<proteinExistence type="predicted"/>
<dbReference type="OrthoDB" id="9764467at2"/>
<name>A0A1Y6K602_9CHLR</name>
<evidence type="ECO:0000256" key="2">
    <source>
        <dbReference type="SAM" id="Phobius"/>
    </source>
</evidence>
<keyword evidence="4" id="KW-1185">Reference proteome</keyword>
<protein>
    <recommendedName>
        <fullName evidence="5">Rad50/SbcC-type AAA domain-containing protein</fullName>
    </recommendedName>
</protein>
<organism evidence="3 4">
    <name type="scientific">Candidatus Brevifilum fermentans</name>
    <dbReference type="NCBI Taxonomy" id="1986204"/>
    <lineage>
        <taxon>Bacteria</taxon>
        <taxon>Bacillati</taxon>
        <taxon>Chloroflexota</taxon>
        <taxon>Anaerolineae</taxon>
        <taxon>Anaerolineales</taxon>
        <taxon>Anaerolineaceae</taxon>
        <taxon>Candidatus Brevifilum</taxon>
    </lineage>
</organism>
<feature type="coiled-coil region" evidence="1">
    <location>
        <begin position="242"/>
        <end position="269"/>
    </location>
</feature>
<dbReference type="RefSeq" id="WP_087862907.1">
    <property type="nucleotide sequence ID" value="NZ_LT859958.1"/>
</dbReference>
<evidence type="ECO:0008006" key="5">
    <source>
        <dbReference type="Google" id="ProtNLM"/>
    </source>
</evidence>
<feature type="transmembrane region" description="Helical" evidence="2">
    <location>
        <begin position="319"/>
        <end position="336"/>
    </location>
</feature>
<feature type="coiled-coil region" evidence="1">
    <location>
        <begin position="387"/>
        <end position="449"/>
    </location>
</feature>
<dbReference type="PANTHER" id="PTHR41259:SF1">
    <property type="entry name" value="DOUBLE-STRAND BREAK REPAIR RAD50 ATPASE, PUTATIVE-RELATED"/>
    <property type="match status" value="1"/>
</dbReference>
<accession>A0A1Y6K602</accession>
<dbReference type="EMBL" id="LT859958">
    <property type="protein sequence ID" value="SMX55121.1"/>
    <property type="molecule type" value="Genomic_DNA"/>
</dbReference>
<keyword evidence="2" id="KW-0812">Transmembrane</keyword>
<dbReference type="PANTHER" id="PTHR41259">
    <property type="entry name" value="DOUBLE-STRAND BREAK REPAIR RAD50 ATPASE, PUTATIVE-RELATED"/>
    <property type="match status" value="1"/>
</dbReference>
<keyword evidence="2" id="KW-0472">Membrane</keyword>
<dbReference type="Gene3D" id="3.40.50.300">
    <property type="entry name" value="P-loop containing nucleotide triphosphate hydrolases"/>
    <property type="match status" value="2"/>
</dbReference>
<gene>
    <name evidence="3" type="ORF">CFX1CAM_2056</name>
</gene>
<evidence type="ECO:0000313" key="3">
    <source>
        <dbReference type="EMBL" id="SMX55121.1"/>
    </source>
</evidence>
<evidence type="ECO:0000256" key="1">
    <source>
        <dbReference type="SAM" id="Coils"/>
    </source>
</evidence>